<feature type="compositionally biased region" description="Polar residues" evidence="7">
    <location>
        <begin position="576"/>
        <end position="594"/>
    </location>
</feature>
<feature type="compositionally biased region" description="Low complexity" evidence="7">
    <location>
        <begin position="403"/>
        <end position="420"/>
    </location>
</feature>
<evidence type="ECO:0000256" key="5">
    <source>
        <dbReference type="ARBA" id="ARBA00023163"/>
    </source>
</evidence>
<evidence type="ECO:0000256" key="6">
    <source>
        <dbReference type="ARBA" id="ARBA00023242"/>
    </source>
</evidence>
<dbReference type="PANTHER" id="PTHR12198">
    <property type="entry name" value="HOMEOBOX PROTEIN PROSPERO/PROX-1/CEH-26"/>
    <property type="match status" value="1"/>
</dbReference>
<feature type="domain" description="Prospero" evidence="8">
    <location>
        <begin position="1085"/>
        <end position="1191"/>
    </location>
</feature>
<dbReference type="GO" id="GO:0005634">
    <property type="term" value="C:nucleus"/>
    <property type="evidence" value="ECO:0007669"/>
    <property type="project" value="UniProtKB-SubCell"/>
</dbReference>
<feature type="compositionally biased region" description="Acidic residues" evidence="7">
    <location>
        <begin position="298"/>
        <end position="308"/>
    </location>
</feature>
<proteinExistence type="predicted"/>
<dbReference type="AlphaFoldDB" id="A0A443RRV5"/>
<dbReference type="EMBL" id="NCKU01000013">
    <property type="protein sequence ID" value="RWS17975.1"/>
    <property type="molecule type" value="Genomic_DNA"/>
</dbReference>
<dbReference type="OrthoDB" id="10038576at2759"/>
<evidence type="ECO:0000259" key="8">
    <source>
        <dbReference type="PROSITE" id="PS51818"/>
    </source>
</evidence>
<protein>
    <submittedName>
        <fullName evidence="9">Homeobox protein prospero-like protein</fullName>
    </submittedName>
</protein>
<keyword evidence="5" id="KW-0804">Transcription</keyword>
<dbReference type="EMBL" id="NCKU01000011">
    <property type="protein sequence ID" value="RWS17984.1"/>
    <property type="molecule type" value="Genomic_DNA"/>
</dbReference>
<feature type="compositionally biased region" description="Acidic residues" evidence="7">
    <location>
        <begin position="450"/>
        <end position="479"/>
    </location>
</feature>
<feature type="region of interest" description="Disordered" evidence="7">
    <location>
        <begin position="720"/>
        <end position="808"/>
    </location>
</feature>
<name>A0A443RRV5_9ACAR</name>
<evidence type="ECO:0000313" key="10">
    <source>
        <dbReference type="EMBL" id="RWS17978.1"/>
    </source>
</evidence>
<evidence type="ECO:0000256" key="3">
    <source>
        <dbReference type="ARBA" id="ARBA00023125"/>
    </source>
</evidence>
<feature type="compositionally biased region" description="Polar residues" evidence="7">
    <location>
        <begin position="827"/>
        <end position="848"/>
    </location>
</feature>
<dbReference type="InterPro" id="IPR037131">
    <property type="entry name" value="Homeo_prospero_dom_sf"/>
</dbReference>
<dbReference type="GO" id="GO:0000981">
    <property type="term" value="F:DNA-binding transcription factor activity, RNA polymerase II-specific"/>
    <property type="evidence" value="ECO:0007669"/>
    <property type="project" value="TreeGrafter"/>
</dbReference>
<feature type="region of interest" description="Disordered" evidence="7">
    <location>
        <begin position="202"/>
        <end position="247"/>
    </location>
</feature>
<gene>
    <name evidence="9" type="ORF">B4U79_01251</name>
    <name evidence="11" type="ORF">B4U79_13567</name>
    <name evidence="10" type="ORF">B4U79_15567</name>
</gene>
<keyword evidence="12" id="KW-1185">Reference proteome</keyword>
<feature type="region of interest" description="Disordered" evidence="7">
    <location>
        <begin position="260"/>
        <end position="497"/>
    </location>
</feature>
<keyword evidence="2" id="KW-0805">Transcription regulation</keyword>
<comment type="caution">
    <text evidence="9">The sequence shown here is derived from an EMBL/GenBank/DDBJ whole genome shotgun (WGS) entry which is preliminary data.</text>
</comment>
<dbReference type="Gene3D" id="1.10.10.500">
    <property type="entry name" value="Homeo-prospero domain"/>
    <property type="match status" value="1"/>
</dbReference>
<dbReference type="PROSITE" id="PS51818">
    <property type="entry name" value="HOMEO_PROSPERO"/>
    <property type="match status" value="1"/>
</dbReference>
<dbReference type="InterPro" id="IPR009057">
    <property type="entry name" value="Homeodomain-like_sf"/>
</dbReference>
<feature type="region of interest" description="Disordered" evidence="7">
    <location>
        <begin position="1024"/>
        <end position="1061"/>
    </location>
</feature>
<evidence type="ECO:0000256" key="7">
    <source>
        <dbReference type="SAM" id="MobiDB-lite"/>
    </source>
</evidence>
<feature type="compositionally biased region" description="Basic and acidic residues" evidence="7">
    <location>
        <begin position="487"/>
        <end position="497"/>
    </location>
</feature>
<organism evidence="9 12">
    <name type="scientific">Dinothrombium tinctorium</name>
    <dbReference type="NCBI Taxonomy" id="1965070"/>
    <lineage>
        <taxon>Eukaryota</taxon>
        <taxon>Metazoa</taxon>
        <taxon>Ecdysozoa</taxon>
        <taxon>Arthropoda</taxon>
        <taxon>Chelicerata</taxon>
        <taxon>Arachnida</taxon>
        <taxon>Acari</taxon>
        <taxon>Acariformes</taxon>
        <taxon>Trombidiformes</taxon>
        <taxon>Prostigmata</taxon>
        <taxon>Anystina</taxon>
        <taxon>Parasitengona</taxon>
        <taxon>Trombidioidea</taxon>
        <taxon>Trombidiidae</taxon>
        <taxon>Dinothrombium</taxon>
    </lineage>
</organism>
<keyword evidence="3 9" id="KW-0238">DNA-binding</keyword>
<feature type="compositionally biased region" description="Low complexity" evidence="7">
    <location>
        <begin position="8"/>
        <end position="18"/>
    </location>
</feature>
<evidence type="ECO:0000256" key="2">
    <source>
        <dbReference type="ARBA" id="ARBA00023015"/>
    </source>
</evidence>
<dbReference type="SUPFAM" id="SSF46689">
    <property type="entry name" value="Homeodomain-like"/>
    <property type="match status" value="1"/>
</dbReference>
<feature type="region of interest" description="Disordered" evidence="7">
    <location>
        <begin position="59"/>
        <end position="83"/>
    </location>
</feature>
<feature type="compositionally biased region" description="Basic and acidic residues" evidence="7">
    <location>
        <begin position="849"/>
        <end position="859"/>
    </location>
</feature>
<feature type="region of interest" description="Disordered" evidence="7">
    <location>
        <begin position="1"/>
        <end position="38"/>
    </location>
</feature>
<evidence type="ECO:0000313" key="11">
    <source>
        <dbReference type="EMBL" id="RWS17984.1"/>
    </source>
</evidence>
<feature type="compositionally biased region" description="Low complexity" evidence="7">
    <location>
        <begin position="339"/>
        <end position="348"/>
    </location>
</feature>
<sequence length="1191" mass="129110">MSSEDDSCTSAGSGSTSTMELLQEPGAGHPHSHASLSQVHPPLHHHQTYHHLQSTALKVSSNAGSSYKVKRTRQRVDAGEPRNSYASITNFSSQRFNNFHHQTSPTSSSTYHQYNGLSNLSSPVNNKLLQHHVHELPVAKSLSIGDTNNNSGGFKSNYTLASTATTTSATTATTNSERDMILFDESVLQLCASTATGGQMPAYVNGNSTPSSEANANGKGNQLTELENNSLSPVKEKCGTSPRAGETSAHLLRDILQTGRKLNDQSSNSKTGSSGCEQPHSPNNGKVGGNMSQCSDASDAEEEDLNEEDTSRDCSEQDEANMNSDKTGNADKLGVTGDSPSGSRSSSPFTEATSAATNNNQSNNHSTSNGSSNNPSSGSNNSSNISEVKRARVENIVSNMLLGNSSTNSNGSANTANGSTESGSKGDSLPVNGCKKRKLYQPQQSKLNSEEDDDEEDDVREEIGEEEATEEDDFTDEITDLSAKKVKSNEKSEDKENLRQQLEEMQAQLFEMKHRYVQIIQQQQQQQQRLQRDQNLQQLSNRSSTVAFQSPVNLTTSASPVLREDEENDLDDNLSDKAQTPVSQTSDNTNRDTPANSSANLNISSISLSNANAIQDPAQFLDEARRILSEQERLASKEGLRNTRNQSTQPISAAFPDVECLCEALKSELQSNIFPTILQMIDSTVSRFFQRSDPPAKISPNLEQTSPANKDLTILSQMLESKSSRTGGKVSDRGPSHANSSLQSKPINNPSRSSPFTLPTESAPAPKPSGPSPFAFPPSNFKSPFFLPNIGHGGSQPAQPGLMPPNLAHHFNTIASALSQHSRDQNTHSASSAQRDNKCNTSNGSNSASKERSERDVPSNRDIPVPEQTEAIPLVVAPKRKRHKVTDTRITPRTVSRILGQEPLLSGIMGRDIAPGSPPNPGVFSHHGPSAPPPPLVPVSLPTSVAIPNPSLHQTDLFPGPAFTFADPTNRFGFYTPQLALEHHDENENEKDTSKNNAAAAAVSAVSSALAAHHLSMLAAANRGSPDSLHGYQSSGLVRSGGGVGSDSGNNDGSEVSFNESSQYEGTMPMISFSYKYGNIESTKEFYYIQMEKYARQAIGEGIKNAEDIQVSNDSELIRVLNLHYNRNNHIEVPEHFRFVVEQTLREFFKAVMANKDQEQSWKKAIYKVIARLDDNVPEYFKSPNFLEQLE</sequence>
<feature type="compositionally biased region" description="Low complexity" evidence="7">
    <location>
        <begin position="358"/>
        <end position="386"/>
    </location>
</feature>
<feature type="compositionally biased region" description="Pro residues" evidence="7">
    <location>
        <begin position="765"/>
        <end position="776"/>
    </location>
</feature>
<dbReference type="InterPro" id="IPR023082">
    <property type="entry name" value="Homeo_prospero_dom"/>
</dbReference>
<feature type="compositionally biased region" description="Polar residues" evidence="7">
    <location>
        <begin position="737"/>
        <end position="760"/>
    </location>
</feature>
<dbReference type="STRING" id="1965070.A0A443RRV5"/>
<dbReference type="GO" id="GO:0048468">
    <property type="term" value="P:cell development"/>
    <property type="evidence" value="ECO:0007669"/>
    <property type="project" value="UniProtKB-ARBA"/>
</dbReference>
<evidence type="ECO:0000256" key="1">
    <source>
        <dbReference type="ARBA" id="ARBA00004123"/>
    </source>
</evidence>
<feature type="compositionally biased region" description="Low complexity" evidence="7">
    <location>
        <begin position="1047"/>
        <end position="1057"/>
    </location>
</feature>
<feature type="compositionally biased region" description="Acidic residues" evidence="7">
    <location>
        <begin position="564"/>
        <end position="573"/>
    </location>
</feature>
<accession>A0A443RRV5</accession>
<evidence type="ECO:0000313" key="9">
    <source>
        <dbReference type="EMBL" id="RWS17975.1"/>
    </source>
</evidence>
<feature type="compositionally biased region" description="Polar residues" evidence="7">
    <location>
        <begin position="264"/>
        <end position="296"/>
    </location>
</feature>
<dbReference type="InterPro" id="IPR039350">
    <property type="entry name" value="Prospero_homeodomain"/>
</dbReference>
<dbReference type="PANTHER" id="PTHR12198:SF0">
    <property type="entry name" value="HOMEOBOX PROTEIN PROSPERO"/>
    <property type="match status" value="1"/>
</dbReference>
<dbReference type="GO" id="GO:0000978">
    <property type="term" value="F:RNA polymerase II cis-regulatory region sequence-specific DNA binding"/>
    <property type="evidence" value="ECO:0007669"/>
    <property type="project" value="TreeGrafter"/>
</dbReference>
<keyword evidence="6" id="KW-0539">Nucleus</keyword>
<evidence type="ECO:0000256" key="4">
    <source>
        <dbReference type="ARBA" id="ARBA00023155"/>
    </source>
</evidence>
<feature type="compositionally biased region" description="Polar residues" evidence="7">
    <location>
        <begin position="539"/>
        <end position="559"/>
    </location>
</feature>
<dbReference type="Pfam" id="PF05044">
    <property type="entry name" value="HPD"/>
    <property type="match status" value="1"/>
</dbReference>
<reference evidence="9 12" key="1">
    <citation type="journal article" date="2018" name="Gigascience">
        <title>Genomes of trombidid mites reveal novel predicted allergens and laterally-transferred genes associated with secondary metabolism.</title>
        <authorList>
            <person name="Dong X."/>
            <person name="Chaisiri K."/>
            <person name="Xia D."/>
            <person name="Armstrong S.D."/>
            <person name="Fang Y."/>
            <person name="Donnelly M.J."/>
            <person name="Kadowaki T."/>
            <person name="McGarry J.W."/>
            <person name="Darby A.C."/>
            <person name="Makepeace B.L."/>
        </authorList>
    </citation>
    <scope>NUCLEOTIDE SEQUENCE [LARGE SCALE GENOMIC DNA]</scope>
    <source>
        <strain evidence="9">UoL-WK</strain>
    </source>
</reference>
<feature type="region of interest" description="Disordered" evidence="7">
    <location>
        <begin position="532"/>
        <end position="598"/>
    </location>
</feature>
<keyword evidence="4 9" id="KW-0371">Homeobox</keyword>
<dbReference type="EMBL" id="NCKU01000012">
    <property type="protein sequence ID" value="RWS17978.1"/>
    <property type="molecule type" value="Genomic_DNA"/>
</dbReference>
<dbReference type="Proteomes" id="UP000285301">
    <property type="component" value="Unassembled WGS sequence"/>
</dbReference>
<feature type="region of interest" description="Disordered" evidence="7">
    <location>
        <begin position="820"/>
        <end position="870"/>
    </location>
</feature>
<feature type="compositionally biased region" description="Low complexity" evidence="7">
    <location>
        <begin position="777"/>
        <end position="788"/>
    </location>
</feature>
<dbReference type="GO" id="GO:0007399">
    <property type="term" value="P:nervous system development"/>
    <property type="evidence" value="ECO:0007669"/>
    <property type="project" value="UniProtKB-ARBA"/>
</dbReference>
<feature type="compositionally biased region" description="Polar residues" evidence="7">
    <location>
        <begin position="205"/>
        <end position="232"/>
    </location>
</feature>
<evidence type="ECO:0000313" key="12">
    <source>
        <dbReference type="Proteomes" id="UP000285301"/>
    </source>
</evidence>
<reference evidence="9" key="2">
    <citation type="submission" date="2018-11" db="EMBL/GenBank/DDBJ databases">
        <title>Trombidioid mite genomics.</title>
        <authorList>
            <person name="Dong X."/>
        </authorList>
    </citation>
    <scope>NUCLEOTIDE SEQUENCE</scope>
    <source>
        <strain evidence="9">UoL-WK</strain>
    </source>
</reference>
<comment type="subcellular location">
    <subcellularLocation>
        <location evidence="1">Nucleus</location>
    </subcellularLocation>
</comment>